<dbReference type="PANTHER" id="PTHR43245">
    <property type="entry name" value="BIFUNCTIONAL POLYMYXIN RESISTANCE PROTEIN ARNA"/>
    <property type="match status" value="1"/>
</dbReference>
<dbReference type="RefSeq" id="WP_129254489.1">
    <property type="nucleotide sequence ID" value="NZ_SAXA01000008.1"/>
</dbReference>
<dbReference type="Pfam" id="PF01370">
    <property type="entry name" value="Epimerase"/>
    <property type="match status" value="1"/>
</dbReference>
<dbReference type="OrthoDB" id="329806at2"/>
<proteinExistence type="predicted"/>
<dbReference type="PANTHER" id="PTHR43245:SF58">
    <property type="entry name" value="BLL5923 PROTEIN"/>
    <property type="match status" value="1"/>
</dbReference>
<evidence type="ECO:0000313" key="3">
    <source>
        <dbReference type="Proteomes" id="UP000289703"/>
    </source>
</evidence>
<feature type="domain" description="NAD-dependent epimerase/dehydratase" evidence="1">
    <location>
        <begin position="5"/>
        <end position="221"/>
    </location>
</feature>
<name>A0A4Q1JLN4_9BACT</name>
<evidence type="ECO:0000313" key="2">
    <source>
        <dbReference type="EMBL" id="RXQ93855.1"/>
    </source>
</evidence>
<gene>
    <name evidence="2" type="ORF">EO244_09760</name>
</gene>
<dbReference type="Gene3D" id="3.40.50.720">
    <property type="entry name" value="NAD(P)-binding Rossmann-like Domain"/>
    <property type="match status" value="1"/>
</dbReference>
<dbReference type="InterPro" id="IPR001509">
    <property type="entry name" value="Epimerase_deHydtase"/>
</dbReference>
<dbReference type="Proteomes" id="UP000289703">
    <property type="component" value="Unassembled WGS sequence"/>
</dbReference>
<dbReference type="InterPro" id="IPR050177">
    <property type="entry name" value="Lipid_A_modif_metabolic_enz"/>
</dbReference>
<dbReference type="AlphaFoldDB" id="A0A4Q1JLN4"/>
<reference evidence="2 3" key="1">
    <citation type="submission" date="2019-01" db="EMBL/GenBank/DDBJ databases">
        <title>Ancylomarina salipaludis sp. nov., isolated from a salt marsh.</title>
        <authorList>
            <person name="Yoon J.-H."/>
        </authorList>
    </citation>
    <scope>NUCLEOTIDE SEQUENCE [LARGE SCALE GENOMIC DNA]</scope>
    <source>
        <strain evidence="2 3">SHSM-M15</strain>
    </source>
</reference>
<dbReference type="EMBL" id="SAXA01000008">
    <property type="protein sequence ID" value="RXQ93855.1"/>
    <property type="molecule type" value="Genomic_DNA"/>
</dbReference>
<sequence>MNKNILITGISGFVGQNLVKYFSSYEIYTLYGLDIVYDDISGVDKIYSWDQLEDLKDIDVVIHLAGKAHDLKNTSDEKSYFDVNYGLTKKVFDWYHKSSATQFLMMSSVKAVADIVSGELTEEFLPNPITAYGKSKIKAEDYLNSIVLPENKNLYIFRPAMIHGPGNKGNLNLLYNLVSKGIPWPLASFENKRSFVSVANLCFIFKSFIDRDINSGTYNIADEKWLSTNKLIEIISQGVGRKPRLWYFPKSVVIFMAKLGDVLHLPLNTERLNKLTEDYVVSTTKLQAVLGVNLPHDAEVGIKNTISSFSDKTI</sequence>
<evidence type="ECO:0000259" key="1">
    <source>
        <dbReference type="Pfam" id="PF01370"/>
    </source>
</evidence>
<dbReference type="SUPFAM" id="SSF51735">
    <property type="entry name" value="NAD(P)-binding Rossmann-fold domains"/>
    <property type="match status" value="1"/>
</dbReference>
<accession>A0A4Q1JLN4</accession>
<dbReference type="InterPro" id="IPR036291">
    <property type="entry name" value="NAD(P)-bd_dom_sf"/>
</dbReference>
<comment type="caution">
    <text evidence="2">The sequence shown here is derived from an EMBL/GenBank/DDBJ whole genome shotgun (WGS) entry which is preliminary data.</text>
</comment>
<keyword evidence="3" id="KW-1185">Reference proteome</keyword>
<protein>
    <submittedName>
        <fullName evidence="2">NAD-dependent epimerase/dehydratase family protein</fullName>
    </submittedName>
</protein>
<organism evidence="2 3">
    <name type="scientific">Ancylomarina salipaludis</name>
    <dbReference type="NCBI Taxonomy" id="2501299"/>
    <lineage>
        <taxon>Bacteria</taxon>
        <taxon>Pseudomonadati</taxon>
        <taxon>Bacteroidota</taxon>
        <taxon>Bacteroidia</taxon>
        <taxon>Marinilabiliales</taxon>
        <taxon>Marinifilaceae</taxon>
        <taxon>Ancylomarina</taxon>
    </lineage>
</organism>